<protein>
    <submittedName>
        <fullName evidence="3">6-phosphogluconolactonase, eukaryotic type</fullName>
        <ecNumber evidence="3">3.1.1.31</ecNumber>
    </submittedName>
</protein>
<dbReference type="GO" id="GO:0005975">
    <property type="term" value="P:carbohydrate metabolic process"/>
    <property type="evidence" value="ECO:0007669"/>
    <property type="project" value="InterPro"/>
</dbReference>
<dbReference type="NCBIfam" id="TIGR01198">
    <property type="entry name" value="pgl"/>
    <property type="match status" value="1"/>
</dbReference>
<keyword evidence="3" id="KW-0378">Hydrolase</keyword>
<dbReference type="GO" id="GO:0006098">
    <property type="term" value="P:pentose-phosphate shunt"/>
    <property type="evidence" value="ECO:0007669"/>
    <property type="project" value="InterPro"/>
</dbReference>
<feature type="non-terminal residue" evidence="3">
    <location>
        <position position="200"/>
    </location>
</feature>
<accession>A0A3B0YEA0</accession>
<dbReference type="InterPro" id="IPR006148">
    <property type="entry name" value="Glc/Gal-6P_isomerase"/>
</dbReference>
<evidence type="ECO:0000313" key="3">
    <source>
        <dbReference type="EMBL" id="VAW79238.1"/>
    </source>
</evidence>
<dbReference type="SUPFAM" id="SSF100950">
    <property type="entry name" value="NagB/RpiA/CoA transferase-like"/>
    <property type="match status" value="1"/>
</dbReference>
<evidence type="ECO:0000259" key="2">
    <source>
        <dbReference type="Pfam" id="PF01182"/>
    </source>
</evidence>
<dbReference type="CDD" id="cd01400">
    <property type="entry name" value="6PGL"/>
    <property type="match status" value="1"/>
</dbReference>
<dbReference type="InterPro" id="IPR018321">
    <property type="entry name" value="Glucosamine6P_isomerase_CS"/>
</dbReference>
<dbReference type="InterPro" id="IPR039104">
    <property type="entry name" value="6PGL"/>
</dbReference>
<dbReference type="GO" id="GO:0004342">
    <property type="term" value="F:glucosamine-6-phosphate deaminase activity"/>
    <property type="evidence" value="ECO:0007669"/>
    <property type="project" value="InterPro"/>
</dbReference>
<dbReference type="GO" id="GO:0017057">
    <property type="term" value="F:6-phosphogluconolactonase activity"/>
    <property type="evidence" value="ECO:0007669"/>
    <property type="project" value="UniProtKB-EC"/>
</dbReference>
<name>A0A3B0YEA0_9ZZZZ</name>
<dbReference type="PROSITE" id="PS01161">
    <property type="entry name" value="GLC_GALNAC_ISOMERASE"/>
    <property type="match status" value="1"/>
</dbReference>
<dbReference type="InterPro" id="IPR037171">
    <property type="entry name" value="NagB/RpiA_transferase-like"/>
</dbReference>
<dbReference type="InterPro" id="IPR005900">
    <property type="entry name" value="6-phosphogluconolactonase_DevB"/>
</dbReference>
<reference evidence="3" key="1">
    <citation type="submission" date="2018-06" db="EMBL/GenBank/DDBJ databases">
        <authorList>
            <person name="Zhirakovskaya E."/>
        </authorList>
    </citation>
    <scope>NUCLEOTIDE SEQUENCE</scope>
</reference>
<dbReference type="AlphaFoldDB" id="A0A3B0YEA0"/>
<organism evidence="3">
    <name type="scientific">hydrothermal vent metagenome</name>
    <dbReference type="NCBI Taxonomy" id="652676"/>
    <lineage>
        <taxon>unclassified sequences</taxon>
        <taxon>metagenomes</taxon>
        <taxon>ecological metagenomes</taxon>
    </lineage>
</organism>
<dbReference type="Pfam" id="PF01182">
    <property type="entry name" value="Glucosamine_iso"/>
    <property type="match status" value="1"/>
</dbReference>
<dbReference type="EMBL" id="UOFK01000183">
    <property type="protein sequence ID" value="VAW79238.1"/>
    <property type="molecule type" value="Genomic_DNA"/>
</dbReference>
<evidence type="ECO:0000256" key="1">
    <source>
        <dbReference type="ARBA" id="ARBA00010662"/>
    </source>
</evidence>
<dbReference type="EC" id="3.1.1.31" evidence="3"/>
<gene>
    <name evidence="3" type="ORF">MNBD_GAMMA13-1209</name>
</gene>
<sequence length="200" mass="22129">MPAYKTVLDNFKVFANPQAVAQAAADYIFHQIILCVDEKNQCHVILPGGSTPACCLELLADKPLPWKNIHWYPGDERCYPPGHQERNDTMILDKLFSRRQSSSEYFHAMPAELGPELAAERYAVLMKTVGIIDIVVLGMGEDGHTASLFPGNKALDDTRCVVPVYHAPKPPDERVSIGLNTFKNATECIVIATGNNKYDA</sequence>
<dbReference type="Gene3D" id="3.40.50.1360">
    <property type="match status" value="1"/>
</dbReference>
<dbReference type="PANTHER" id="PTHR11054:SF0">
    <property type="entry name" value="6-PHOSPHOGLUCONOLACTONASE"/>
    <property type="match status" value="1"/>
</dbReference>
<feature type="domain" description="Glucosamine/galactosamine-6-phosphate isomerase" evidence="2">
    <location>
        <begin position="16"/>
        <end position="199"/>
    </location>
</feature>
<dbReference type="GO" id="GO:0006044">
    <property type="term" value="P:N-acetylglucosamine metabolic process"/>
    <property type="evidence" value="ECO:0007669"/>
    <property type="project" value="InterPro"/>
</dbReference>
<dbReference type="PANTHER" id="PTHR11054">
    <property type="entry name" value="6-PHOSPHOGLUCONOLACTONASE"/>
    <property type="match status" value="1"/>
</dbReference>
<proteinExistence type="inferred from homology"/>
<comment type="similarity">
    <text evidence="1">Belongs to the glucosamine/galactosamine-6-phosphate isomerase family. 6-phosphogluconolactonase subfamily.</text>
</comment>